<organism evidence="2 3">
    <name type="scientific">Rhodococcoides fascians</name>
    <name type="common">Rhodococcus fascians</name>
    <dbReference type="NCBI Taxonomy" id="1828"/>
    <lineage>
        <taxon>Bacteria</taxon>
        <taxon>Bacillati</taxon>
        <taxon>Actinomycetota</taxon>
        <taxon>Actinomycetes</taxon>
        <taxon>Mycobacteriales</taxon>
        <taxon>Nocardiaceae</taxon>
        <taxon>Rhodococcoides</taxon>
    </lineage>
</organism>
<dbReference type="AlphaFoldDB" id="A0A143QTW1"/>
<sequence length="497" mass="53568">MSSERRVPTTYGAWRLPRSGGAFGVSFAVTIIGMGVAVAMIATYLFTRSLMASGLVVAAGAVVLVPMVMNKDGQSGHRRFSGWRSALTSRRRGEDTYASGAFSKVPGGMLRLPGVLAGTDLYEAIDSAGRTFSMIHMPDKNIYTVELAAEPQGGENFDQEHLDRAVNNWGQQLTAFGDVSDIPLVTAVLETVPDTGTVLMETVRGRVRRDAPELARQSMYETATGTAKGGVRMAARLAITFEAQTDERRKDPAEQAVEIARRLPEITSAAAAAGVICTPMTADEVAGTVRRSYDPAALEAVEAALYSGQGTGLNWADCGPRTAFRMRDRYLHDGAVSVTWEMRAAPKRAVTERVLERLIRPHAELPHKRVTIIYRVHPAGEAADVAASDYRNARARRSGRTGLDNMSDVNDERAANLAQQEQSLGHGMTRFAVLITVTGPAETTDVPRIDAILRDVSVQALLSVRRSNYWQDAAFAVGLGVGVSAPEHTSLPRLADG</sequence>
<dbReference type="KEGG" id="rhs:A3Q41_05041"/>
<feature type="transmembrane region" description="Helical" evidence="1">
    <location>
        <begin position="21"/>
        <end position="44"/>
    </location>
</feature>
<accession>A0A143QTW1</accession>
<evidence type="ECO:0000256" key="1">
    <source>
        <dbReference type="SAM" id="Phobius"/>
    </source>
</evidence>
<keyword evidence="1" id="KW-0472">Membrane</keyword>
<dbReference type="NCBIfam" id="NF042935">
    <property type="entry name" value="SCO6880_fam"/>
    <property type="match status" value="1"/>
</dbReference>
<protein>
    <recommendedName>
        <fullName evidence="4">PrgI family protein</fullName>
    </recommendedName>
</protein>
<dbReference type="Proteomes" id="UP000076038">
    <property type="component" value="Plasmid unnamed1"/>
</dbReference>
<dbReference type="PATRIC" id="fig|1653479.3.peg.5111"/>
<name>A0A143QTW1_RHOFA</name>
<dbReference type="EMBL" id="CP015221">
    <property type="protein sequence ID" value="AMY26296.1"/>
    <property type="molecule type" value="Genomic_DNA"/>
</dbReference>
<dbReference type="RefSeq" id="WP_063217008.1">
    <property type="nucleotide sequence ID" value="NZ_CP015221.1"/>
</dbReference>
<proteinExistence type="predicted"/>
<gene>
    <name evidence="2" type="ORF">A3Q41_05041</name>
</gene>
<dbReference type="InterPro" id="IPR049978">
    <property type="entry name" value="SCO6880-like"/>
</dbReference>
<keyword evidence="1" id="KW-0812">Transmembrane</keyword>
<keyword evidence="2" id="KW-0614">Plasmid</keyword>
<dbReference type="OrthoDB" id="4505949at2"/>
<geneLocation type="plasmid" evidence="2 3">
    <name>unnamed1</name>
</geneLocation>
<evidence type="ECO:0008006" key="4">
    <source>
        <dbReference type="Google" id="ProtNLM"/>
    </source>
</evidence>
<keyword evidence="3" id="KW-1185">Reference proteome</keyword>
<evidence type="ECO:0000313" key="3">
    <source>
        <dbReference type="Proteomes" id="UP000076038"/>
    </source>
</evidence>
<reference evidence="2 3" key="1">
    <citation type="journal article" date="2016" name="Genome Announc.">
        <title>Complete Genome and Plasmid Sequences for Rhodococcus fascians D188 and Draft Sequences for Rhodococcus Isolates PBTS 1 and PBTS 2.</title>
        <authorList>
            <person name="Stamler R.A."/>
            <person name="Vereecke D."/>
            <person name="Zhang Y."/>
            <person name="Schilkey F."/>
            <person name="Devitt N."/>
            <person name="Randall J.J."/>
        </authorList>
    </citation>
    <scope>NUCLEOTIDE SEQUENCE [LARGE SCALE GENOMIC DNA]</scope>
    <source>
        <strain evidence="2 3">PBTS2</strain>
        <plasmid evidence="2">unnamed1</plasmid>
    </source>
</reference>
<feature type="transmembrane region" description="Helical" evidence="1">
    <location>
        <begin position="50"/>
        <end position="69"/>
    </location>
</feature>
<keyword evidence="1" id="KW-1133">Transmembrane helix</keyword>
<evidence type="ECO:0000313" key="2">
    <source>
        <dbReference type="EMBL" id="AMY26296.1"/>
    </source>
</evidence>
<reference evidence="3" key="2">
    <citation type="submission" date="2016-04" db="EMBL/GenBank/DDBJ databases">
        <title>Complete Genome and Plasmid Sequences for Rhodococcus fascians D188 and Draft Sequences for Rhodococcus spp. Isolates PBTS 1 and PBTS 2.</title>
        <authorList>
            <person name="Stamer R."/>
            <person name="Vereecke D."/>
            <person name="Zhang Y."/>
            <person name="Schilkey F."/>
            <person name="Devitt N."/>
            <person name="Randall J."/>
        </authorList>
    </citation>
    <scope>NUCLEOTIDE SEQUENCE [LARGE SCALE GENOMIC DNA]</scope>
    <source>
        <strain evidence="3">PBTS2</strain>
        <plasmid evidence="3">unnamed1</plasmid>
    </source>
</reference>